<dbReference type="Gene3D" id="3.30.450.20">
    <property type="entry name" value="PAS domain"/>
    <property type="match status" value="1"/>
</dbReference>
<accession>A0A0G1DFC2</accession>
<dbReference type="Proteomes" id="UP000034894">
    <property type="component" value="Unassembled WGS sequence"/>
</dbReference>
<evidence type="ECO:0000313" key="3">
    <source>
        <dbReference type="Proteomes" id="UP000034894"/>
    </source>
</evidence>
<dbReference type="AlphaFoldDB" id="A0A0G1DFC2"/>
<name>A0A0G1DFC2_9BACT</name>
<protein>
    <submittedName>
        <fullName evidence="2">Uncharacterized protein</fullName>
    </submittedName>
</protein>
<sequence>MRQIFAAIFLITVIVTLIAVYFTYNQANNEERRLRNDIQYRSTLLAESLRETVEPNFINKSEKYLQDVVERYANKERFAGLAIADNKGNIIAVSSTLPKEMPDAAKITADVMDSDQANGDFSTFKDKKMYIFAVPLHEDKSVVGSLMVVQNAEYINTRLNEIWRNTMIRLFTQVLLLSIATILIIRWI</sequence>
<keyword evidence="1" id="KW-0812">Transmembrane</keyword>
<comment type="caution">
    <text evidence="2">The sequence shown here is derived from an EMBL/GenBank/DDBJ whole genome shotgun (WGS) entry which is preliminary data.</text>
</comment>
<dbReference type="STRING" id="1618443.UV73_C0011G0001"/>
<evidence type="ECO:0000313" key="2">
    <source>
        <dbReference type="EMBL" id="KKS96329.1"/>
    </source>
</evidence>
<dbReference type="EMBL" id="LCFP01000011">
    <property type="protein sequence ID" value="KKS96329.1"/>
    <property type="molecule type" value="Genomic_DNA"/>
</dbReference>
<keyword evidence="1" id="KW-0472">Membrane</keyword>
<keyword evidence="1" id="KW-1133">Transmembrane helix</keyword>
<reference evidence="2 3" key="1">
    <citation type="journal article" date="2015" name="Nature">
        <title>rRNA introns, odd ribosomes, and small enigmatic genomes across a large radiation of phyla.</title>
        <authorList>
            <person name="Brown C.T."/>
            <person name="Hug L.A."/>
            <person name="Thomas B.C."/>
            <person name="Sharon I."/>
            <person name="Castelle C.J."/>
            <person name="Singh A."/>
            <person name="Wilkins M.J."/>
            <person name="Williams K.H."/>
            <person name="Banfield J.F."/>
        </authorList>
    </citation>
    <scope>NUCLEOTIDE SEQUENCE [LARGE SCALE GENOMIC DNA]</scope>
</reference>
<evidence type="ECO:0000256" key="1">
    <source>
        <dbReference type="SAM" id="Phobius"/>
    </source>
</evidence>
<proteinExistence type="predicted"/>
<organism evidence="2 3">
    <name type="scientific">Candidatus Gottesmanbacteria bacterium GW2011_GWA2_43_14</name>
    <dbReference type="NCBI Taxonomy" id="1618443"/>
    <lineage>
        <taxon>Bacteria</taxon>
        <taxon>Candidatus Gottesmaniibacteriota</taxon>
    </lineage>
</organism>
<feature type="non-terminal residue" evidence="2">
    <location>
        <position position="188"/>
    </location>
</feature>
<feature type="transmembrane region" description="Helical" evidence="1">
    <location>
        <begin position="6"/>
        <end position="24"/>
    </location>
</feature>
<gene>
    <name evidence="2" type="ORF">UV73_C0011G0001</name>
</gene>
<feature type="transmembrane region" description="Helical" evidence="1">
    <location>
        <begin position="168"/>
        <end position="187"/>
    </location>
</feature>